<reference evidence="13" key="1">
    <citation type="submission" date="2019-08" db="EMBL/GenBank/DDBJ databases">
        <title>The improved chromosome-level genome for the pearl oyster Pinctada fucata martensii using PacBio sequencing and Hi-C.</title>
        <authorList>
            <person name="Zheng Z."/>
        </authorList>
    </citation>
    <scope>NUCLEOTIDE SEQUENCE</scope>
    <source>
        <strain evidence="13">ZZ-2019</strain>
        <tissue evidence="13">Adductor muscle</tissue>
    </source>
</reference>
<keyword evidence="9" id="KW-0119">Carbohydrate metabolism</keyword>
<dbReference type="GO" id="GO:0008747">
    <property type="term" value="F:N-acetylneuraminate lyase activity"/>
    <property type="evidence" value="ECO:0007669"/>
    <property type="project" value="UniProtKB-EC"/>
</dbReference>
<evidence type="ECO:0000256" key="11">
    <source>
        <dbReference type="PIRNR" id="PIRNR001365"/>
    </source>
</evidence>
<keyword evidence="8" id="KW-0704">Schiff base</keyword>
<dbReference type="SUPFAM" id="SSF51569">
    <property type="entry name" value="Aldolase"/>
    <property type="match status" value="1"/>
</dbReference>
<accession>A0AA88XNI3</accession>
<comment type="pathway">
    <text evidence="2">Amino-sugar metabolism; N-acetylneuraminate degradation.</text>
</comment>
<name>A0AA88XNI3_PINIB</name>
<feature type="binding site" evidence="12">
    <location>
        <position position="172"/>
    </location>
    <ligand>
        <name>pyruvate</name>
        <dbReference type="ChEBI" id="CHEBI:15361"/>
    </ligand>
</feature>
<evidence type="ECO:0000313" key="14">
    <source>
        <dbReference type="Proteomes" id="UP001186944"/>
    </source>
</evidence>
<evidence type="ECO:0000256" key="1">
    <source>
        <dbReference type="ARBA" id="ARBA00004496"/>
    </source>
</evidence>
<dbReference type="Proteomes" id="UP001186944">
    <property type="component" value="Unassembled WGS sequence"/>
</dbReference>
<evidence type="ECO:0000256" key="6">
    <source>
        <dbReference type="ARBA" id="ARBA00022490"/>
    </source>
</evidence>
<evidence type="ECO:0000256" key="4">
    <source>
        <dbReference type="ARBA" id="ARBA00011881"/>
    </source>
</evidence>
<dbReference type="PRINTS" id="PR00146">
    <property type="entry name" value="DHPICSNTHASE"/>
</dbReference>
<evidence type="ECO:0000313" key="13">
    <source>
        <dbReference type="EMBL" id="KAK3088591.1"/>
    </source>
</evidence>
<evidence type="ECO:0000256" key="3">
    <source>
        <dbReference type="ARBA" id="ARBA00006324"/>
    </source>
</evidence>
<keyword evidence="14" id="KW-1185">Reference proteome</keyword>
<feature type="binding site" evidence="12">
    <location>
        <position position="43"/>
    </location>
    <ligand>
        <name>pyruvate</name>
        <dbReference type="ChEBI" id="CHEBI:15361"/>
    </ligand>
</feature>
<dbReference type="Gene3D" id="3.20.20.70">
    <property type="entry name" value="Aldolase class I"/>
    <property type="match status" value="2"/>
</dbReference>
<evidence type="ECO:0000256" key="12">
    <source>
        <dbReference type="PIRSR" id="PIRSR001365-2"/>
    </source>
</evidence>
<dbReference type="PANTHER" id="PTHR12128:SF21">
    <property type="entry name" value="N-ACETYLNEURAMINATE LYASE"/>
    <property type="match status" value="1"/>
</dbReference>
<evidence type="ECO:0000256" key="10">
    <source>
        <dbReference type="ARBA" id="ARBA00044906"/>
    </source>
</evidence>
<dbReference type="PANTHER" id="PTHR12128">
    <property type="entry name" value="DIHYDRODIPICOLINATE SYNTHASE"/>
    <property type="match status" value="1"/>
</dbReference>
<dbReference type="AlphaFoldDB" id="A0AA88XNI3"/>
<dbReference type="PIRSF" id="PIRSF001365">
    <property type="entry name" value="DHDPS"/>
    <property type="match status" value="1"/>
</dbReference>
<comment type="caution">
    <text evidence="13">The sequence shown here is derived from an EMBL/GenBank/DDBJ whole genome shotgun (WGS) entry which is preliminary data.</text>
</comment>
<dbReference type="EMBL" id="VSWD01000011">
    <property type="protein sequence ID" value="KAK3088591.1"/>
    <property type="molecule type" value="Genomic_DNA"/>
</dbReference>
<evidence type="ECO:0000256" key="5">
    <source>
        <dbReference type="ARBA" id="ARBA00012911"/>
    </source>
</evidence>
<dbReference type="Pfam" id="PF00701">
    <property type="entry name" value="DHDPS"/>
    <property type="match status" value="2"/>
</dbReference>
<keyword evidence="7 11" id="KW-0456">Lyase</keyword>
<proteinExistence type="inferred from homology"/>
<dbReference type="InterPro" id="IPR013785">
    <property type="entry name" value="Aldolase_TIM"/>
</dbReference>
<dbReference type="EC" id="4.1.3.3" evidence="5"/>
<sequence>MKGILVYGINQIHFRELDLDKIEPYCEFLLNNDIKAIYVNGGTGEGPSLTLKERKDIVEKWIEVSKGRLKIVVHIGGTTPKESKELTIQAAKAGADAIATLPTLFFKPQNIVNMEDFMKEAKKEIPNLVGIKFSSKDLIDMIGVRYAGKFNILYGYDQQLMGGLIMGAHGSIGTLHNFMPGVYHRLIGHFEKGDNESARNEQIKGQQLCRLVEKYGKILGGNLAAFKIFMPLVGLDLGPCREPMRTLTESESKEFVKDINNLCFLEWKPAKF</sequence>
<keyword evidence="6" id="KW-0963">Cytoplasm</keyword>
<comment type="catalytic activity">
    <reaction evidence="10">
        <text>aceneuramate = aldehydo-N-acetyl-D-mannosamine + pyruvate</text>
        <dbReference type="Rhea" id="RHEA:23296"/>
        <dbReference type="ChEBI" id="CHEBI:15361"/>
        <dbReference type="ChEBI" id="CHEBI:17122"/>
        <dbReference type="ChEBI" id="CHEBI:173083"/>
        <dbReference type="EC" id="4.1.3.3"/>
    </reaction>
</comment>
<dbReference type="SMART" id="SM01130">
    <property type="entry name" value="DHDPS"/>
    <property type="match status" value="1"/>
</dbReference>
<dbReference type="GO" id="GO:0005737">
    <property type="term" value="C:cytoplasm"/>
    <property type="evidence" value="ECO:0007669"/>
    <property type="project" value="UniProtKB-SubCell"/>
</dbReference>
<gene>
    <name evidence="13" type="ORF">FSP39_021002</name>
</gene>
<comment type="similarity">
    <text evidence="3">Belongs to the DapA family. NanA subfamily.</text>
</comment>
<evidence type="ECO:0000256" key="7">
    <source>
        <dbReference type="ARBA" id="ARBA00023239"/>
    </source>
</evidence>
<comment type="subcellular location">
    <subcellularLocation>
        <location evidence="1">Cytoplasm</location>
    </subcellularLocation>
</comment>
<evidence type="ECO:0000256" key="9">
    <source>
        <dbReference type="ARBA" id="ARBA00023277"/>
    </source>
</evidence>
<evidence type="ECO:0000256" key="8">
    <source>
        <dbReference type="ARBA" id="ARBA00023270"/>
    </source>
</evidence>
<organism evidence="13 14">
    <name type="scientific">Pinctada imbricata</name>
    <name type="common">Atlantic pearl-oyster</name>
    <name type="synonym">Pinctada martensii</name>
    <dbReference type="NCBI Taxonomy" id="66713"/>
    <lineage>
        <taxon>Eukaryota</taxon>
        <taxon>Metazoa</taxon>
        <taxon>Spiralia</taxon>
        <taxon>Lophotrochozoa</taxon>
        <taxon>Mollusca</taxon>
        <taxon>Bivalvia</taxon>
        <taxon>Autobranchia</taxon>
        <taxon>Pteriomorphia</taxon>
        <taxon>Pterioida</taxon>
        <taxon>Pterioidea</taxon>
        <taxon>Pteriidae</taxon>
        <taxon>Pinctada</taxon>
    </lineage>
</organism>
<dbReference type="InterPro" id="IPR002220">
    <property type="entry name" value="DapA-like"/>
</dbReference>
<protein>
    <recommendedName>
        <fullName evidence="5">N-acetylneuraminate lyase</fullName>
        <ecNumber evidence="5">4.1.3.3</ecNumber>
    </recommendedName>
</protein>
<evidence type="ECO:0000256" key="2">
    <source>
        <dbReference type="ARBA" id="ARBA00004878"/>
    </source>
</evidence>
<comment type="subunit">
    <text evidence="4">Homotetramer.</text>
</comment>